<dbReference type="InterPro" id="IPR046348">
    <property type="entry name" value="SIS_dom_sf"/>
</dbReference>
<dbReference type="PANTHER" id="PTHR10937:SF14">
    <property type="entry name" value="FRUCTOSELYSINE 6-PHOSPHATE DEGLYCASE"/>
    <property type="match status" value="1"/>
</dbReference>
<evidence type="ECO:0000256" key="1">
    <source>
        <dbReference type="ARBA" id="ARBA00022576"/>
    </source>
</evidence>
<dbReference type="EMBL" id="VDFU01000030">
    <property type="protein sequence ID" value="TNC46951.1"/>
    <property type="molecule type" value="Genomic_DNA"/>
</dbReference>
<dbReference type="GO" id="GO:0006487">
    <property type="term" value="P:protein N-linked glycosylation"/>
    <property type="evidence" value="ECO:0007669"/>
    <property type="project" value="TreeGrafter"/>
</dbReference>
<dbReference type="Proteomes" id="UP000305887">
    <property type="component" value="Unassembled WGS sequence"/>
</dbReference>
<accession>A0A5C4MRG2</accession>
<dbReference type="InterPro" id="IPR001347">
    <property type="entry name" value="SIS_dom"/>
</dbReference>
<dbReference type="SUPFAM" id="SSF53697">
    <property type="entry name" value="SIS domain"/>
    <property type="match status" value="1"/>
</dbReference>
<reference evidence="3 4" key="1">
    <citation type="submission" date="2019-06" db="EMBL/GenBank/DDBJ databases">
        <title>YIM 131921 draft genome.</title>
        <authorList>
            <person name="Jiang L."/>
        </authorList>
    </citation>
    <scope>NUCLEOTIDE SEQUENCE [LARGE SCALE GENOMIC DNA]</scope>
    <source>
        <strain evidence="3 4">YIM 131921</strain>
    </source>
</reference>
<dbReference type="PROSITE" id="PS51464">
    <property type="entry name" value="SIS"/>
    <property type="match status" value="1"/>
</dbReference>
<keyword evidence="1" id="KW-0032">Aminotransferase</keyword>
<evidence type="ECO:0000313" key="4">
    <source>
        <dbReference type="Proteomes" id="UP000305887"/>
    </source>
</evidence>
<evidence type="ECO:0000259" key="2">
    <source>
        <dbReference type="PROSITE" id="PS51464"/>
    </source>
</evidence>
<dbReference type="GO" id="GO:0097367">
    <property type="term" value="F:carbohydrate derivative binding"/>
    <property type="evidence" value="ECO:0007669"/>
    <property type="project" value="InterPro"/>
</dbReference>
<protein>
    <submittedName>
        <fullName evidence="3">SIS domain-containing protein</fullName>
    </submittedName>
</protein>
<dbReference type="InterPro" id="IPR024713">
    <property type="entry name" value="Fructosamine_deglycase_FrlB"/>
</dbReference>
<dbReference type="Gene3D" id="3.40.50.10490">
    <property type="entry name" value="Glucose-6-phosphate isomerase like protein, domain 1"/>
    <property type="match status" value="2"/>
</dbReference>
<dbReference type="AlphaFoldDB" id="A0A5C4MRG2"/>
<dbReference type="OrthoDB" id="9782098at2"/>
<sequence>MLNFDEAGFLSIQAGALALAPQIDAAIGAALAAGASNIHFLGTGGAAIVMRPAVQLLRLRSSFPVFDDPTAELLVSGSRNLTPGSIVVIPSQSGTTRESVEILELAHSRGATVVTLVGNRDTPLGQGGDHVLVNATTDATSSENYYLQGLLVALSVLRHRQEIDDYEALLSGLRTLPQELVNMKRIMEPRAVDYARALASRDYHILTAAGSAWPEACSYGMCVLEEMQWIRVRPVHASDFFHGTFELLEPGVSVVLLKGEDATRPLAERVERFVASIGGGLSVIDTRDFPSIGLSDDLRALLTPVILTTVLERVSAQLEVIRNHPLSTRRYFRRVSY</sequence>
<comment type="caution">
    <text evidence="3">The sequence shown here is derived from an EMBL/GenBank/DDBJ whole genome shotgun (WGS) entry which is preliminary data.</text>
</comment>
<dbReference type="Pfam" id="PF01380">
    <property type="entry name" value="SIS"/>
    <property type="match status" value="1"/>
</dbReference>
<dbReference type="PANTHER" id="PTHR10937">
    <property type="entry name" value="GLUCOSAMINE--FRUCTOSE-6-PHOSPHATE AMINOTRANSFERASE, ISOMERIZING"/>
    <property type="match status" value="1"/>
</dbReference>
<keyword evidence="4" id="KW-1185">Reference proteome</keyword>
<proteinExistence type="predicted"/>
<dbReference type="GO" id="GO:0004360">
    <property type="term" value="F:glutamine-fructose-6-phosphate transaminase (isomerizing) activity"/>
    <property type="evidence" value="ECO:0007669"/>
    <property type="project" value="TreeGrafter"/>
</dbReference>
<dbReference type="GO" id="GO:0006002">
    <property type="term" value="P:fructose 6-phosphate metabolic process"/>
    <property type="evidence" value="ECO:0007669"/>
    <property type="project" value="TreeGrafter"/>
</dbReference>
<feature type="domain" description="SIS" evidence="2">
    <location>
        <begin position="27"/>
        <end position="165"/>
    </location>
</feature>
<organism evidence="3 4">
    <name type="scientific">Rubellimicrobium rubrum</name>
    <dbReference type="NCBI Taxonomy" id="2585369"/>
    <lineage>
        <taxon>Bacteria</taxon>
        <taxon>Pseudomonadati</taxon>
        <taxon>Pseudomonadota</taxon>
        <taxon>Alphaproteobacteria</taxon>
        <taxon>Rhodobacterales</taxon>
        <taxon>Roseobacteraceae</taxon>
        <taxon>Rubellimicrobium</taxon>
    </lineage>
</organism>
<evidence type="ECO:0000313" key="3">
    <source>
        <dbReference type="EMBL" id="TNC46951.1"/>
    </source>
</evidence>
<keyword evidence="1" id="KW-0808">Transferase</keyword>
<gene>
    <name evidence="3" type="ORF">FHG66_17745</name>
</gene>
<dbReference type="GO" id="GO:0006047">
    <property type="term" value="P:UDP-N-acetylglucosamine metabolic process"/>
    <property type="evidence" value="ECO:0007669"/>
    <property type="project" value="TreeGrafter"/>
</dbReference>
<dbReference type="PIRSF" id="PIRSF009290">
    <property type="entry name" value="FrlB"/>
    <property type="match status" value="1"/>
</dbReference>
<name>A0A5C4MRG2_9RHOB</name>